<dbReference type="AlphaFoldDB" id="A0A109QNA2"/>
<evidence type="ECO:0000313" key="11">
    <source>
        <dbReference type="EMBL" id="AMB19712.1"/>
    </source>
</evidence>
<feature type="non-terminal residue" evidence="11">
    <location>
        <position position="1"/>
    </location>
</feature>
<dbReference type="Pfam" id="PF02401">
    <property type="entry name" value="LYTB"/>
    <property type="match status" value="1"/>
</dbReference>
<dbReference type="EC" id="1.17.7.4" evidence="10"/>
<evidence type="ECO:0000256" key="4">
    <source>
        <dbReference type="ARBA" id="ARBA00023002"/>
    </source>
</evidence>
<comment type="similarity">
    <text evidence="9">Belongs to the IspH family.</text>
</comment>
<evidence type="ECO:0000256" key="8">
    <source>
        <dbReference type="ARBA" id="ARBA00046314"/>
    </source>
</evidence>
<dbReference type="InterPro" id="IPR003451">
    <property type="entry name" value="LytB/IspH"/>
</dbReference>
<dbReference type="PANTHER" id="PTHR31619">
    <property type="entry name" value="4-HYDROXY-3-METHYLBUT-2-ENYL DIPHOSPHATE REDUCTASE, CHLOROPLASTIC"/>
    <property type="match status" value="1"/>
</dbReference>
<evidence type="ECO:0000256" key="9">
    <source>
        <dbReference type="ARBA" id="ARBA00046335"/>
    </source>
</evidence>
<dbReference type="GO" id="GO:0050992">
    <property type="term" value="P:dimethylallyl diphosphate biosynthetic process"/>
    <property type="evidence" value="ECO:0007669"/>
    <property type="project" value="InterPro"/>
</dbReference>
<dbReference type="GO" id="GO:0051539">
    <property type="term" value="F:4 iron, 4 sulfur cluster binding"/>
    <property type="evidence" value="ECO:0007669"/>
    <property type="project" value="UniProtKB-KW"/>
</dbReference>
<comment type="pathway">
    <text evidence="8">Isoprenoid biosynthesis; dimethylallyl diphosphate biosynthesis; dimethylallyl diphosphate from (2E)-4-hydroxy-3-methylbutenyl diphosphate: step 1/1.</text>
</comment>
<dbReference type="EMBL" id="KT899423">
    <property type="protein sequence ID" value="AMB19712.1"/>
    <property type="molecule type" value="mRNA"/>
</dbReference>
<protein>
    <recommendedName>
        <fullName evidence="10">4-hydroxy-3-methylbut-2-enyl diphosphate reductase</fullName>
        <ecNumber evidence="10">1.17.7.4</ecNumber>
    </recommendedName>
</protein>
<comment type="pathway">
    <text evidence="7">Isoprenoid biosynthesis; isopentenyl diphosphate biosynthesis via DXP pathway; isopentenyl diphosphate from 1-deoxy-D-xylulose 5-phosphate: step 6/6.</text>
</comment>
<sequence>FGVESINTHFISFNTISDATQERQDVMYKFNDKKLDLMLVIGGWNSSNTSHLQEIAEGRGIPSYWIDIEQCVGPSNQITYKLMHGELVEKENWLPKGHLTIGVTSGSSTLNKVVEDVLLRVFEIKCEEAIQLA</sequence>
<evidence type="ECO:0000256" key="5">
    <source>
        <dbReference type="ARBA" id="ARBA00023004"/>
    </source>
</evidence>
<organism evidence="11">
    <name type="scientific">Taraxacum kok-saghyz</name>
    <name type="common">Russian dandelion</name>
    <dbReference type="NCBI Taxonomy" id="333970"/>
    <lineage>
        <taxon>Eukaryota</taxon>
        <taxon>Viridiplantae</taxon>
        <taxon>Streptophyta</taxon>
        <taxon>Embryophyta</taxon>
        <taxon>Tracheophyta</taxon>
        <taxon>Spermatophyta</taxon>
        <taxon>Magnoliopsida</taxon>
        <taxon>eudicotyledons</taxon>
        <taxon>Gunneridae</taxon>
        <taxon>Pentapetalae</taxon>
        <taxon>asterids</taxon>
        <taxon>campanulids</taxon>
        <taxon>Asterales</taxon>
        <taxon>Asteraceae</taxon>
        <taxon>Cichorioideae</taxon>
        <taxon>Cichorieae</taxon>
        <taxon>Crepidinae</taxon>
        <taxon>Taraxacum</taxon>
    </lineage>
</organism>
<comment type="cofactor">
    <cofactor evidence="1">
        <name>[4Fe-4S] cluster</name>
        <dbReference type="ChEBI" id="CHEBI:49883"/>
    </cofactor>
</comment>
<evidence type="ECO:0000256" key="6">
    <source>
        <dbReference type="ARBA" id="ARBA00023014"/>
    </source>
</evidence>
<keyword evidence="6" id="KW-0411">Iron-sulfur</keyword>
<proteinExistence type="evidence at transcript level"/>
<dbReference type="PANTHER" id="PTHR31619:SF5">
    <property type="entry name" value="4-HYDROXY-3-METHYLBUT-2-ENYL DIPHOSPHATE REDUCTASE, CHLOROPLASTIC"/>
    <property type="match status" value="1"/>
</dbReference>
<evidence type="ECO:0000256" key="3">
    <source>
        <dbReference type="ARBA" id="ARBA00022723"/>
    </source>
</evidence>
<dbReference type="Gene3D" id="3.40.1010.20">
    <property type="entry name" value="4-hydroxy-3-methylbut-2-enyl diphosphate reductase, catalytic domain"/>
    <property type="match status" value="1"/>
</dbReference>
<gene>
    <name evidence="11" type="primary">HDR2</name>
</gene>
<keyword evidence="4" id="KW-0560">Oxidoreductase</keyword>
<dbReference type="GO" id="GO:0019288">
    <property type="term" value="P:isopentenyl diphosphate biosynthetic process, methylerythritol 4-phosphate pathway"/>
    <property type="evidence" value="ECO:0007669"/>
    <property type="project" value="InterPro"/>
</dbReference>
<keyword evidence="3" id="KW-0479">Metal-binding</keyword>
<evidence type="ECO:0000256" key="1">
    <source>
        <dbReference type="ARBA" id="ARBA00001966"/>
    </source>
</evidence>
<dbReference type="GO" id="GO:0051745">
    <property type="term" value="F:4-hydroxy-3-methylbut-2-enyl diphosphate reductase activity"/>
    <property type="evidence" value="ECO:0007669"/>
    <property type="project" value="UniProtKB-EC"/>
</dbReference>
<dbReference type="GO" id="GO:0046872">
    <property type="term" value="F:metal ion binding"/>
    <property type="evidence" value="ECO:0007669"/>
    <property type="project" value="UniProtKB-KW"/>
</dbReference>
<evidence type="ECO:0000256" key="2">
    <source>
        <dbReference type="ARBA" id="ARBA00022485"/>
    </source>
</evidence>
<reference evidence="11" key="1">
    <citation type="submission" date="2015-10" db="EMBL/GenBank/DDBJ databases">
        <title>Transcriptome analysis of latex from Taraxacum kok-saghyz provides insights into rubber biosynthesis.</title>
        <authorList>
            <person name="Choi S.C."/>
            <person name="Tata S.K."/>
            <person name="Ryu S.B."/>
        </authorList>
    </citation>
    <scope>NUCLEOTIDE SEQUENCE</scope>
</reference>
<accession>A0A109QNA2</accession>
<evidence type="ECO:0000256" key="7">
    <source>
        <dbReference type="ARBA" id="ARBA00046313"/>
    </source>
</evidence>
<keyword evidence="5" id="KW-0408">Iron</keyword>
<evidence type="ECO:0000256" key="10">
    <source>
        <dbReference type="ARBA" id="ARBA00047177"/>
    </source>
</evidence>
<keyword evidence="2" id="KW-0004">4Fe-4S</keyword>
<name>A0A109QNA2_TARKO</name>